<dbReference type="Proteomes" id="UP000594262">
    <property type="component" value="Unplaced"/>
</dbReference>
<organism evidence="1 2">
    <name type="scientific">Clytia hemisphaerica</name>
    <dbReference type="NCBI Taxonomy" id="252671"/>
    <lineage>
        <taxon>Eukaryota</taxon>
        <taxon>Metazoa</taxon>
        <taxon>Cnidaria</taxon>
        <taxon>Hydrozoa</taxon>
        <taxon>Hydroidolina</taxon>
        <taxon>Leptothecata</taxon>
        <taxon>Obeliida</taxon>
        <taxon>Clytiidae</taxon>
        <taxon>Clytia</taxon>
    </lineage>
</organism>
<proteinExistence type="predicted"/>
<name>A0A7M6DR89_9CNID</name>
<evidence type="ECO:0000313" key="2">
    <source>
        <dbReference type="Proteomes" id="UP000594262"/>
    </source>
</evidence>
<keyword evidence="2" id="KW-1185">Reference proteome</keyword>
<sequence length="228" mass="26055">FFFFFNSKFFSKIGPQNMKIIPKLSLVGYFYLLAWICQTVCDRTQTGEVPKNNHGFNPAVLIGEKEKEVKRNILIAIVPILSPEWSVQLDMRWYNETIISTDSRYACSILQLSANGLEYGYGGRVPFIAMGKTSKKFAISSAVNGNINHIIPPPPPTVTLNKTYHVEVQQRYVSNGNYRYFIMIDGEEIYSVLNTDARQFYNVHVYAGNPWNDPCPVYISNLKLTNFL</sequence>
<dbReference type="EnsemblMetazoa" id="CLYHEMT023792.1">
    <property type="protein sequence ID" value="CLYHEMP023792.1"/>
    <property type="gene ID" value="CLYHEMG023792"/>
</dbReference>
<evidence type="ECO:0000313" key="1">
    <source>
        <dbReference type="EnsemblMetazoa" id="CLYHEMP023792.1"/>
    </source>
</evidence>
<accession>A0A7M6DR89</accession>
<protein>
    <submittedName>
        <fullName evidence="1">Uncharacterized protein</fullName>
    </submittedName>
</protein>
<reference evidence="1" key="1">
    <citation type="submission" date="2021-01" db="UniProtKB">
        <authorList>
            <consortium name="EnsemblMetazoa"/>
        </authorList>
    </citation>
    <scope>IDENTIFICATION</scope>
</reference>
<dbReference type="AlphaFoldDB" id="A0A7M6DR89"/>